<dbReference type="PANTHER" id="PTHR10948">
    <property type="entry name" value="TRANSPOSASE"/>
    <property type="match status" value="1"/>
</dbReference>
<dbReference type="GO" id="GO:0004803">
    <property type="term" value="F:transposase activity"/>
    <property type="evidence" value="ECO:0007669"/>
    <property type="project" value="TreeGrafter"/>
</dbReference>
<dbReference type="InterPro" id="IPR012337">
    <property type="entry name" value="RNaseH-like_sf"/>
</dbReference>
<feature type="domain" description="Integrase catalytic" evidence="1">
    <location>
        <begin position="89"/>
        <end position="253"/>
    </location>
</feature>
<dbReference type="GO" id="GO:0003676">
    <property type="term" value="F:nucleic acid binding"/>
    <property type="evidence" value="ECO:0007669"/>
    <property type="project" value="InterPro"/>
</dbReference>
<dbReference type="PROSITE" id="PS50994">
    <property type="entry name" value="INTEGRASE"/>
    <property type="match status" value="1"/>
</dbReference>
<sequence>MEALNRLVTPLIKKGQPLTHIFAEHGKDIPVSQRTLYHYIDSGALSVGNLDLRRKVGYRPRKKKYEPSEAFLNQECRKDRTYEDFFTYMERHPNATEVEMDTVKGMREQGKRMLTMLFVKQNLMLILLMRDGKADTVVEQFDWLTSVLGLAVFRKLFPVILTDNGSEFKHTKEMEFTAAGERRTRIYYCDPQASWQKPHIEKNHEYIRYVLPRGKSFNPYMQDDMILLMNHINSTRRSKLDGRTPYELADSAEFQRLKEAMELRTIPADEVNLTPRLLKKP</sequence>
<dbReference type="PANTHER" id="PTHR10948:SF23">
    <property type="entry name" value="TRANSPOSASE INSI FOR INSERTION SEQUENCE ELEMENT IS30A-RELATED"/>
    <property type="match status" value="1"/>
</dbReference>
<dbReference type="InterPro" id="IPR051917">
    <property type="entry name" value="Transposase-Integrase"/>
</dbReference>
<dbReference type="InterPro" id="IPR001584">
    <property type="entry name" value="Integrase_cat-core"/>
</dbReference>
<gene>
    <name evidence="2" type="ORF">SDC9_116633</name>
</gene>
<dbReference type="Gene3D" id="3.30.420.10">
    <property type="entry name" value="Ribonuclease H-like superfamily/Ribonuclease H"/>
    <property type="match status" value="1"/>
</dbReference>
<dbReference type="GO" id="GO:0015074">
    <property type="term" value="P:DNA integration"/>
    <property type="evidence" value="ECO:0007669"/>
    <property type="project" value="InterPro"/>
</dbReference>
<dbReference type="SUPFAM" id="SSF53098">
    <property type="entry name" value="Ribonuclease H-like"/>
    <property type="match status" value="1"/>
</dbReference>
<comment type="caution">
    <text evidence="2">The sequence shown here is derived from an EMBL/GenBank/DDBJ whole genome shotgun (WGS) entry which is preliminary data.</text>
</comment>
<reference evidence="2" key="1">
    <citation type="submission" date="2019-08" db="EMBL/GenBank/DDBJ databases">
        <authorList>
            <person name="Kucharzyk K."/>
            <person name="Murdoch R.W."/>
            <person name="Higgins S."/>
            <person name="Loffler F."/>
        </authorList>
    </citation>
    <scope>NUCLEOTIDE SEQUENCE</scope>
</reference>
<dbReference type="GO" id="GO:0005829">
    <property type="term" value="C:cytosol"/>
    <property type="evidence" value="ECO:0007669"/>
    <property type="project" value="TreeGrafter"/>
</dbReference>
<protein>
    <submittedName>
        <fullName evidence="2">IS30 family transposase ISSmi3</fullName>
    </submittedName>
</protein>
<dbReference type="EMBL" id="VSSQ01023014">
    <property type="protein sequence ID" value="MPM69685.1"/>
    <property type="molecule type" value="Genomic_DNA"/>
</dbReference>
<dbReference type="AlphaFoldDB" id="A0A645BWQ9"/>
<evidence type="ECO:0000259" key="1">
    <source>
        <dbReference type="PROSITE" id="PS50994"/>
    </source>
</evidence>
<dbReference type="InterPro" id="IPR036397">
    <property type="entry name" value="RNaseH_sf"/>
</dbReference>
<name>A0A645BWQ9_9ZZZZ</name>
<organism evidence="2">
    <name type="scientific">bioreactor metagenome</name>
    <dbReference type="NCBI Taxonomy" id="1076179"/>
    <lineage>
        <taxon>unclassified sequences</taxon>
        <taxon>metagenomes</taxon>
        <taxon>ecological metagenomes</taxon>
    </lineage>
</organism>
<dbReference type="InterPro" id="IPR053392">
    <property type="entry name" value="Transposase_IS30-like"/>
</dbReference>
<accession>A0A645BWQ9</accession>
<dbReference type="GO" id="GO:0032196">
    <property type="term" value="P:transposition"/>
    <property type="evidence" value="ECO:0007669"/>
    <property type="project" value="TreeGrafter"/>
</dbReference>
<evidence type="ECO:0000313" key="2">
    <source>
        <dbReference type="EMBL" id="MPM69685.1"/>
    </source>
</evidence>
<dbReference type="NCBIfam" id="NF033563">
    <property type="entry name" value="transpos_IS30"/>
    <property type="match status" value="1"/>
</dbReference>
<proteinExistence type="predicted"/>